<evidence type="ECO:0000313" key="2">
    <source>
        <dbReference type="Proteomes" id="UP000012160"/>
    </source>
</evidence>
<gene>
    <name evidence="1" type="ORF">LEP1GSC187_2012</name>
</gene>
<accession>M6UN40</accession>
<dbReference type="Proteomes" id="UP000012160">
    <property type="component" value="Unassembled WGS sequence"/>
</dbReference>
<proteinExistence type="predicted"/>
<dbReference type="EMBL" id="AHOQ02000016">
    <property type="protein sequence ID" value="EMO46522.1"/>
    <property type="molecule type" value="Genomic_DNA"/>
</dbReference>
<dbReference type="AlphaFoldDB" id="M6UN40"/>
<comment type="caution">
    <text evidence="1">The sequence shown here is derived from an EMBL/GenBank/DDBJ whole genome shotgun (WGS) entry which is preliminary data.</text>
</comment>
<dbReference type="RefSeq" id="WP_004485571.1">
    <property type="nucleotide sequence ID" value="NZ_AHOQ02000016.1"/>
</dbReference>
<sequence>MKGWFLILLLIPTLLFSESSVSDDCTFKGRKSYGRIILVSSIRIFAFKIDPSFGVFTIQFDLRKKIYVMNPCAELTFFKSHP</sequence>
<evidence type="ECO:0000313" key="1">
    <source>
        <dbReference type="EMBL" id="EMO46522.1"/>
    </source>
</evidence>
<reference evidence="1 2" key="1">
    <citation type="submission" date="2013-01" db="EMBL/GenBank/DDBJ databases">
        <authorList>
            <person name="Harkins D.M."/>
            <person name="Durkin A.S."/>
            <person name="Brinkac L.M."/>
            <person name="Haft D.H."/>
            <person name="Selengut J.D."/>
            <person name="Sanka R."/>
            <person name="DePew J."/>
            <person name="Purushe J."/>
            <person name="Matthias M.A."/>
            <person name="Vinetz J.M."/>
            <person name="Sutton G.G."/>
            <person name="Nierman W.C."/>
            <person name="Fouts D.E."/>
        </authorList>
    </citation>
    <scope>NUCLEOTIDE SEQUENCE [LARGE SCALE GENOMIC DNA]</scope>
    <source>
        <strain evidence="1 2">ZUN179</strain>
    </source>
</reference>
<name>M6UN40_9LEPT</name>
<organism evidence="1 2">
    <name type="scientific">Leptospira santarosai str. ZUN179</name>
    <dbReference type="NCBI Taxonomy" id="1049985"/>
    <lineage>
        <taxon>Bacteria</taxon>
        <taxon>Pseudomonadati</taxon>
        <taxon>Spirochaetota</taxon>
        <taxon>Spirochaetia</taxon>
        <taxon>Leptospirales</taxon>
        <taxon>Leptospiraceae</taxon>
        <taxon>Leptospira</taxon>
    </lineage>
</organism>
<protein>
    <submittedName>
        <fullName evidence="1">Uncharacterized protein</fullName>
    </submittedName>
</protein>